<name>A0A813LQU0_POLGL</name>
<evidence type="ECO:0000313" key="3">
    <source>
        <dbReference type="Proteomes" id="UP000626109"/>
    </source>
</evidence>
<feature type="compositionally biased region" description="Low complexity" evidence="1">
    <location>
        <begin position="12"/>
        <end position="67"/>
    </location>
</feature>
<feature type="compositionally biased region" description="Basic and acidic residues" evidence="1">
    <location>
        <begin position="1"/>
        <end position="11"/>
    </location>
</feature>
<reference evidence="2" key="1">
    <citation type="submission" date="2021-02" db="EMBL/GenBank/DDBJ databases">
        <authorList>
            <person name="Dougan E. K."/>
            <person name="Rhodes N."/>
            <person name="Thang M."/>
            <person name="Chan C."/>
        </authorList>
    </citation>
    <scope>NUCLEOTIDE SEQUENCE</scope>
</reference>
<sequence>HHVDLRDREPLNNDSNTTNNNNTNTNTTSTNTTNNTKNTNNTNNNTNNTNNNNSSSNNNNYKSNTNKPFARAVPLGANCLAAAWLQHRDLRKSAMPFDWAFSSPAMVSDCLADDFRAFLDPREYVAMGRRGAGTGH</sequence>
<dbReference type="AlphaFoldDB" id="A0A813LQU0"/>
<dbReference type="InterPro" id="IPR014903">
    <property type="entry name" value="DUF1796"/>
</dbReference>
<dbReference type="Pfam" id="PF08795">
    <property type="entry name" value="DUF1796"/>
    <property type="match status" value="1"/>
</dbReference>
<evidence type="ECO:0000256" key="1">
    <source>
        <dbReference type="SAM" id="MobiDB-lite"/>
    </source>
</evidence>
<organism evidence="2 3">
    <name type="scientific">Polarella glacialis</name>
    <name type="common">Dinoflagellate</name>
    <dbReference type="NCBI Taxonomy" id="89957"/>
    <lineage>
        <taxon>Eukaryota</taxon>
        <taxon>Sar</taxon>
        <taxon>Alveolata</taxon>
        <taxon>Dinophyceae</taxon>
        <taxon>Suessiales</taxon>
        <taxon>Suessiaceae</taxon>
        <taxon>Polarella</taxon>
    </lineage>
</organism>
<gene>
    <name evidence="2" type="ORF">PGLA2088_LOCUS48687</name>
</gene>
<feature type="non-terminal residue" evidence="2">
    <location>
        <position position="136"/>
    </location>
</feature>
<feature type="region of interest" description="Disordered" evidence="1">
    <location>
        <begin position="1"/>
        <end position="67"/>
    </location>
</feature>
<proteinExistence type="predicted"/>
<protein>
    <submittedName>
        <fullName evidence="2">Uncharacterized protein</fullName>
    </submittedName>
</protein>
<comment type="caution">
    <text evidence="2">The sequence shown here is derived from an EMBL/GenBank/DDBJ whole genome shotgun (WGS) entry which is preliminary data.</text>
</comment>
<dbReference type="EMBL" id="CAJNNW010036748">
    <property type="protein sequence ID" value="CAE8737258.1"/>
    <property type="molecule type" value="Genomic_DNA"/>
</dbReference>
<feature type="non-terminal residue" evidence="2">
    <location>
        <position position="1"/>
    </location>
</feature>
<accession>A0A813LQU0</accession>
<dbReference type="Proteomes" id="UP000626109">
    <property type="component" value="Unassembled WGS sequence"/>
</dbReference>
<evidence type="ECO:0000313" key="2">
    <source>
        <dbReference type="EMBL" id="CAE8737258.1"/>
    </source>
</evidence>